<comment type="caution">
    <text evidence="1">The sequence shown here is derived from an EMBL/GenBank/DDBJ whole genome shotgun (WGS) entry which is preliminary data.</text>
</comment>
<dbReference type="Pfam" id="PF14412">
    <property type="entry name" value="AHH"/>
    <property type="match status" value="1"/>
</dbReference>
<reference evidence="1 2" key="1">
    <citation type="submission" date="2020-04" db="EMBL/GenBank/DDBJ databases">
        <title>Genomic insights into acetone-butanol-ethanol (ABE) fermentation by sequencing solventogenic clostridia strains.</title>
        <authorList>
            <person name="Brown S."/>
        </authorList>
    </citation>
    <scope>NUCLEOTIDE SEQUENCE [LARGE SCALE GENOMIC DNA]</scope>
    <source>
        <strain evidence="1 2">DJ011</strain>
    </source>
</reference>
<proteinExistence type="predicted"/>
<organism evidence="1 2">
    <name type="scientific">Clostridium tetanomorphum</name>
    <dbReference type="NCBI Taxonomy" id="1553"/>
    <lineage>
        <taxon>Bacteria</taxon>
        <taxon>Bacillati</taxon>
        <taxon>Bacillota</taxon>
        <taxon>Clostridia</taxon>
        <taxon>Eubacteriales</taxon>
        <taxon>Clostridiaceae</taxon>
        <taxon>Clostridium</taxon>
    </lineage>
</organism>
<name>A0A923E7T4_CLOTT</name>
<evidence type="ECO:0000313" key="2">
    <source>
        <dbReference type="Proteomes" id="UP000563151"/>
    </source>
</evidence>
<dbReference type="EMBL" id="JAAZWO010000001">
    <property type="protein sequence ID" value="MBC2396286.1"/>
    <property type="molecule type" value="Genomic_DNA"/>
</dbReference>
<evidence type="ECO:0000313" key="1">
    <source>
        <dbReference type="EMBL" id="MBC2396286.1"/>
    </source>
</evidence>
<protein>
    <submittedName>
        <fullName evidence="1">Uncharacterized protein</fullName>
    </submittedName>
</protein>
<accession>A0A923E7T4</accession>
<gene>
    <name evidence="1" type="ORF">HGG79_00655</name>
</gene>
<dbReference type="Proteomes" id="UP000563151">
    <property type="component" value="Unassembled WGS sequence"/>
</dbReference>
<dbReference type="InterPro" id="IPR032871">
    <property type="entry name" value="AHH_dom_containing"/>
</dbReference>
<dbReference type="AlphaFoldDB" id="A0A923E7T4"/>
<keyword evidence="2" id="KW-1185">Reference proteome</keyword>
<sequence length="255" mass="29564">MLKNPGELTAEENQILEYAKIVLGEDEYKKIKETIFTYEEAWKYIKCNVLGIDVGFKTYFPNEISNLPKQIVYKKDGYTYIYDLIQCPPPTFYGVELPNDDIVTKDGGVISNKLYGYKLVYTNEPVVLTGTVSVSPIKWKGKAKIIKGRGSATKGVGNTKPNQVHHFATNKSKKYTQQFENVANKYGLDLDDVWNKQLMPHQGRHPYAYHEYVLREMTKYDNIARGDKDKFLKLYEQLKNKVMNNPDMLTKDYWK</sequence>